<gene>
    <name evidence="2" type="ORF">AWW68_07720</name>
</gene>
<dbReference type="Proteomes" id="UP000075606">
    <property type="component" value="Unassembled WGS sequence"/>
</dbReference>
<evidence type="ECO:0008006" key="4">
    <source>
        <dbReference type="Google" id="ProtNLM"/>
    </source>
</evidence>
<evidence type="ECO:0000313" key="2">
    <source>
        <dbReference type="EMBL" id="KYG75714.1"/>
    </source>
</evidence>
<proteinExistence type="predicted"/>
<evidence type="ECO:0000256" key="1">
    <source>
        <dbReference type="SAM" id="Coils"/>
    </source>
</evidence>
<dbReference type="STRING" id="333140.AWW68_07720"/>
<sequence>MLELKRDVFRECSEKVGQRIASLEAELRTLSESASSDTKSSMGDKYETAREMMNLEKEKYSTQLEDAEKMKTILNSLKIEHSSEKVVLGSLVKSSTCLFFVSISLGKIPVNGKEVFVISPLSPIGQSLMGKQVNNSIEFAGKVERIIAIA</sequence>
<keyword evidence="1" id="KW-0175">Coiled coil</keyword>
<name>A0A150XAL2_9BACT</name>
<protein>
    <recommendedName>
        <fullName evidence="4">Transcription elongation factor GreA/GreB C-terminal domain-containing protein</fullName>
    </recommendedName>
</protein>
<organism evidence="2 3">
    <name type="scientific">Roseivirga spongicola</name>
    <dbReference type="NCBI Taxonomy" id="333140"/>
    <lineage>
        <taxon>Bacteria</taxon>
        <taxon>Pseudomonadati</taxon>
        <taxon>Bacteroidota</taxon>
        <taxon>Cytophagia</taxon>
        <taxon>Cytophagales</taxon>
        <taxon>Roseivirgaceae</taxon>
        <taxon>Roseivirga</taxon>
    </lineage>
</organism>
<evidence type="ECO:0000313" key="3">
    <source>
        <dbReference type="Proteomes" id="UP000075606"/>
    </source>
</evidence>
<dbReference type="EMBL" id="LRPC01000012">
    <property type="protein sequence ID" value="KYG75714.1"/>
    <property type="molecule type" value="Genomic_DNA"/>
</dbReference>
<keyword evidence="3" id="KW-1185">Reference proteome</keyword>
<feature type="coiled-coil region" evidence="1">
    <location>
        <begin position="13"/>
        <end position="70"/>
    </location>
</feature>
<accession>A0A150XAL2</accession>
<reference evidence="2 3" key="1">
    <citation type="submission" date="2016-01" db="EMBL/GenBank/DDBJ databases">
        <title>Genome sequencing of Roseivirga spongicola UST030701-084.</title>
        <authorList>
            <person name="Selvaratnam C."/>
            <person name="Thevarajoo S."/>
            <person name="Goh K.M."/>
            <person name="Ee R."/>
            <person name="Chan K.-G."/>
            <person name="Chong C.S."/>
        </authorList>
    </citation>
    <scope>NUCLEOTIDE SEQUENCE [LARGE SCALE GENOMIC DNA]</scope>
    <source>
        <strain evidence="2 3">UST030701-084</strain>
    </source>
</reference>
<comment type="caution">
    <text evidence="2">The sequence shown here is derived from an EMBL/GenBank/DDBJ whole genome shotgun (WGS) entry which is preliminary data.</text>
</comment>
<dbReference type="AlphaFoldDB" id="A0A150XAL2"/>